<dbReference type="InterPro" id="IPR052698">
    <property type="entry name" value="MoCofactor_Util/Proc"/>
</dbReference>
<dbReference type="OrthoDB" id="61481at2"/>
<protein>
    <submittedName>
        <fullName evidence="3">Xanthine dehydrogenase accessory protein XdhC</fullName>
    </submittedName>
</protein>
<gene>
    <name evidence="3" type="primary">xdhC</name>
    <name evidence="3" type="ORF">D9R08_02665</name>
</gene>
<accession>A0A3L9Y4V2</accession>
<evidence type="ECO:0000313" key="3">
    <source>
        <dbReference type="EMBL" id="RMA43844.1"/>
    </source>
</evidence>
<dbReference type="PANTHER" id="PTHR30388:SF6">
    <property type="entry name" value="XANTHINE DEHYDROGENASE SUBUNIT A-RELATED"/>
    <property type="match status" value="1"/>
</dbReference>
<reference evidence="3 4" key="1">
    <citation type="submission" date="2018-10" db="EMBL/GenBank/DDBJ databases">
        <authorList>
            <person name="Jung H.S."/>
            <person name="Jeon C.O."/>
        </authorList>
    </citation>
    <scope>NUCLEOTIDE SEQUENCE [LARGE SCALE GENOMIC DNA]</scope>
    <source>
        <strain evidence="3 4">MA-7-27</strain>
    </source>
</reference>
<feature type="domain" description="XdhC- CoxI" evidence="1">
    <location>
        <begin position="12"/>
        <end position="67"/>
    </location>
</feature>
<evidence type="ECO:0000259" key="2">
    <source>
        <dbReference type="Pfam" id="PF13478"/>
    </source>
</evidence>
<evidence type="ECO:0000313" key="4">
    <source>
        <dbReference type="Proteomes" id="UP000281343"/>
    </source>
</evidence>
<dbReference type="Gene3D" id="3.40.50.720">
    <property type="entry name" value="NAD(P)-binding Rossmann-like Domain"/>
    <property type="match status" value="1"/>
</dbReference>
<dbReference type="Proteomes" id="UP000281343">
    <property type="component" value="Unassembled WGS sequence"/>
</dbReference>
<keyword evidence="4" id="KW-1185">Reference proteome</keyword>
<dbReference type="Pfam" id="PF02625">
    <property type="entry name" value="XdhC_CoxI"/>
    <property type="match status" value="1"/>
</dbReference>
<dbReference type="Pfam" id="PF13478">
    <property type="entry name" value="XdhC_C"/>
    <property type="match status" value="1"/>
</dbReference>
<name>A0A3L9Y4V2_9RHOB</name>
<dbReference type="RefSeq" id="WP_121896434.1">
    <property type="nucleotide sequence ID" value="NZ_RCNT01000001.1"/>
</dbReference>
<dbReference type="PANTHER" id="PTHR30388">
    <property type="entry name" value="ALDEHYDE OXIDOREDUCTASE MOLYBDENUM COFACTOR ASSEMBLY PROTEIN"/>
    <property type="match status" value="1"/>
</dbReference>
<dbReference type="InterPro" id="IPR027051">
    <property type="entry name" value="XdhC_Rossmann_dom"/>
</dbReference>
<comment type="caution">
    <text evidence="3">The sequence shown here is derived from an EMBL/GenBank/DDBJ whole genome shotgun (WGS) entry which is preliminary data.</text>
</comment>
<dbReference type="EMBL" id="RCNT01000001">
    <property type="protein sequence ID" value="RMA43844.1"/>
    <property type="molecule type" value="Genomic_DNA"/>
</dbReference>
<evidence type="ECO:0000259" key="1">
    <source>
        <dbReference type="Pfam" id="PF02625"/>
    </source>
</evidence>
<dbReference type="AlphaFoldDB" id="A0A3L9Y4V2"/>
<dbReference type="InterPro" id="IPR014308">
    <property type="entry name" value="Xanthine_DH_XdhC"/>
</dbReference>
<dbReference type="NCBIfam" id="TIGR02964">
    <property type="entry name" value="xanthine_xdhC"/>
    <property type="match status" value="1"/>
</dbReference>
<feature type="domain" description="XdhC Rossmann" evidence="2">
    <location>
        <begin position="152"/>
        <end position="290"/>
    </location>
</feature>
<proteinExistence type="predicted"/>
<sequence length="311" mass="33290">MSFDLPGLQRAVEAHGEVCRVVVVETRGSAPREMGAAMLVWRGGQSGTIGGGRLEYDAAAMARSNLDRQILHSGKAFALGPALGQCCGGAVVLSFEIFSRDRLPGSFPHAHPVMAPGSRPEAVDRAIARGVDRPLHVSDWFIEPLAARRQPVWIYGAGHVGRALVDVLAPLPDFAITWVDTGPERFPDPVADGVTVLPAARPQLAMRHAAADAHHLIMTYSHEMDFALCHGALCQPFQSCGLIGSATKWARFQKRLADLGHSAAQISGITCPIGDPELGKHPQAIAVGVATRLLGGQMHEKPAYSLRKTFR</sequence>
<dbReference type="InterPro" id="IPR003777">
    <property type="entry name" value="XdhC_CoxI"/>
</dbReference>
<organism evidence="3 4">
    <name type="scientific">Rhodophyticola porphyridii</name>
    <dbReference type="NCBI Taxonomy" id="1852017"/>
    <lineage>
        <taxon>Bacteria</taxon>
        <taxon>Pseudomonadati</taxon>
        <taxon>Pseudomonadota</taxon>
        <taxon>Alphaproteobacteria</taxon>
        <taxon>Rhodobacterales</taxon>
        <taxon>Roseobacteraceae</taxon>
        <taxon>Rhodophyticola</taxon>
    </lineage>
</organism>